<dbReference type="Proteomes" id="UP001227230">
    <property type="component" value="Chromosome 16"/>
</dbReference>
<accession>A0ABY9DHW4</accession>
<evidence type="ECO:0000259" key="5">
    <source>
        <dbReference type="PROSITE" id="PS50994"/>
    </source>
</evidence>
<dbReference type="InterPro" id="IPR036397">
    <property type="entry name" value="RNaseH_sf"/>
</dbReference>
<keyword evidence="7" id="KW-1185">Reference proteome</keyword>
<dbReference type="Pfam" id="PF22936">
    <property type="entry name" value="Pol_BBD"/>
    <property type="match status" value="1"/>
</dbReference>
<dbReference type="SUPFAM" id="SSF57756">
    <property type="entry name" value="Retrovirus zinc finger-like domains"/>
    <property type="match status" value="1"/>
</dbReference>
<dbReference type="Pfam" id="PF00098">
    <property type="entry name" value="zf-CCHC"/>
    <property type="match status" value="1"/>
</dbReference>
<sequence>MVDGALLTDGEFSVFRAVAGAHDEGFPVTGVGDDPNFGDYGIHDRAPVATPTVAQVPAMPTAVPISVSPGEKPEKFSGLNFKRNYVMNGLADSLYNVYSDKKTAKELWESLDRKYKTEDAGAKKFVVGRFLDYKMVDSKTVVSQVQELQVILHEIHAEGMMLSETFQVAAIIEKLPPAWKDFKNYLKHKRKEMSIEDLIIRLRIEEDNRRSEKKGAHTLNEAKANFVEHGQSSKAKTNNNKGKGSKLGPKGGISKKPKFQGKCFNCGKQGHKSVDCRLPKKNKPKEANVIDDITKNVSDIDLTAVVSEVNLVGSNPKEWWIDTGVTRHVCSDKKMFSTFEPIENGEKVFMGNSATSEIKGQGKVILKMTSGKELTLTNVLYVPEIRKNLVSGSLLNNHGFRLVFESNKFVLSKSGMYVGKGYMSDGMWKLNVMTIIKSNMNKASTSTYMLESSNLWHGRLGHVNYDTLRRLINLNHIPTFQINSNHKCETCVEAKLTRSSFQSVERNTEPLDLIHSDICDLKFVQTRGGNKYFITFVDDSTKYCYVYLLKSKDEAIEKFVLYKNEVENQLNKKIKVLRSDRGGEYESPFVDICAQHGIIHETTAPYSPQSNGVAERKNRTLKEMMNAMLISSSLPQNMWGEAILTANYLLNKVPKKKAEKTPYELWKGRKPSYTYLRMWGCLAKVAVPPPKKVKIGPKTIDCIFIGYAHNSNAYRFLVYESNIPNIHKNTIMESRNASFFEDVFPCEPQTFKEAVNSTEGLMWKEAIKSEIDSILQNHTWELVDLPPGCKPLSSKWIFKRKMKVDGSIDKYKARLVIKGYRQTEGLDYFDTYSPMTRINSIRMVLAIAALRNLEIHQMDVKTAFLNGDLDEEIYMEQPEGFSAPGQEKKVCKLVKSLYGLKQAPKQWHEKFDNVMLSHGFKINECDKCVYVKDTEHGYVIVCLYVDDMLIVGSDDKMITSTKNMLNSRFDMKDMGLADVILGIKIKRTSDELILSQSHYVDKILGKFDKDNSGVARTPVDVTLHLSKNKGESVSQVEYSRVIGSLMYLMSCTRPDIAYAVSKLSRYTSNPGAKHWQGIIRVLKYLQFTRDYGLHYTRYPAVLEGYSDANWISNVKDSKSHSGYVFTLGGAAVSWKSSKQMVIARSTMESEFIALDKCGEEAE</sequence>
<dbReference type="InterPro" id="IPR057670">
    <property type="entry name" value="SH3_retrovirus"/>
</dbReference>
<dbReference type="InterPro" id="IPR013103">
    <property type="entry name" value="RVT_2"/>
</dbReference>
<dbReference type="SMART" id="SM00343">
    <property type="entry name" value="ZnF_C2HC"/>
    <property type="match status" value="1"/>
</dbReference>
<reference evidence="6 7" key="1">
    <citation type="journal article" date="2023" name="Hortic Res">
        <title>The complete reference genome for grapevine (Vitis vinifera L.) genetics and breeding.</title>
        <authorList>
            <person name="Shi X."/>
            <person name="Cao S."/>
            <person name="Wang X."/>
            <person name="Huang S."/>
            <person name="Wang Y."/>
            <person name="Liu Z."/>
            <person name="Liu W."/>
            <person name="Leng X."/>
            <person name="Peng Y."/>
            <person name="Wang N."/>
            <person name="Wang Y."/>
            <person name="Ma Z."/>
            <person name="Xu X."/>
            <person name="Zhang F."/>
            <person name="Xue H."/>
            <person name="Zhong H."/>
            <person name="Wang Y."/>
            <person name="Zhang K."/>
            <person name="Velt A."/>
            <person name="Avia K."/>
            <person name="Holtgrawe D."/>
            <person name="Grimplet J."/>
            <person name="Matus J.T."/>
            <person name="Ware D."/>
            <person name="Wu X."/>
            <person name="Wang H."/>
            <person name="Liu C."/>
            <person name="Fang Y."/>
            <person name="Rustenholz C."/>
            <person name="Cheng Z."/>
            <person name="Xiao H."/>
            <person name="Zhou Y."/>
        </authorList>
    </citation>
    <scope>NUCLEOTIDE SEQUENCE [LARGE SCALE GENOMIC DNA]</scope>
    <source>
        <strain evidence="7">cv. Pinot noir / PN40024</strain>
        <tissue evidence="6">Leaf</tissue>
    </source>
</reference>
<dbReference type="PROSITE" id="PS50158">
    <property type="entry name" value="ZF_CCHC"/>
    <property type="match status" value="1"/>
</dbReference>
<dbReference type="InterPro" id="IPR054722">
    <property type="entry name" value="PolX-like_BBD"/>
</dbReference>
<keyword evidence="2" id="KW-0862">Zinc</keyword>
<dbReference type="Pfam" id="PF14223">
    <property type="entry name" value="Retrotran_gag_2"/>
    <property type="match status" value="1"/>
</dbReference>
<keyword evidence="2" id="KW-0479">Metal-binding</keyword>
<evidence type="ECO:0000313" key="6">
    <source>
        <dbReference type="EMBL" id="WKA07222.1"/>
    </source>
</evidence>
<dbReference type="Pfam" id="PF13976">
    <property type="entry name" value="gag_pre-integrs"/>
    <property type="match status" value="1"/>
</dbReference>
<dbReference type="EMBL" id="CP126663">
    <property type="protein sequence ID" value="WKA07222.1"/>
    <property type="molecule type" value="Genomic_DNA"/>
</dbReference>
<evidence type="ECO:0000256" key="2">
    <source>
        <dbReference type="PROSITE-ProRule" id="PRU00047"/>
    </source>
</evidence>
<dbReference type="SUPFAM" id="SSF56672">
    <property type="entry name" value="DNA/RNA polymerases"/>
    <property type="match status" value="1"/>
</dbReference>
<dbReference type="InterPro" id="IPR001878">
    <property type="entry name" value="Znf_CCHC"/>
</dbReference>
<dbReference type="PROSITE" id="PS50994">
    <property type="entry name" value="INTEGRASE"/>
    <property type="match status" value="1"/>
</dbReference>
<feature type="compositionally biased region" description="Low complexity" evidence="3">
    <location>
        <begin position="232"/>
        <end position="252"/>
    </location>
</feature>
<name>A0ABY9DHW4_VITVI</name>
<dbReference type="SUPFAM" id="SSF53098">
    <property type="entry name" value="Ribonuclease H-like"/>
    <property type="match status" value="1"/>
</dbReference>
<evidence type="ECO:0000256" key="1">
    <source>
        <dbReference type="ARBA" id="ARBA00022750"/>
    </source>
</evidence>
<dbReference type="PANTHER" id="PTHR47592:SF27">
    <property type="entry name" value="OS08G0421700 PROTEIN"/>
    <property type="match status" value="1"/>
</dbReference>
<dbReference type="InterPro" id="IPR043502">
    <property type="entry name" value="DNA/RNA_pol_sf"/>
</dbReference>
<dbReference type="Gene3D" id="3.30.420.10">
    <property type="entry name" value="Ribonuclease H-like superfamily/Ribonuclease H"/>
    <property type="match status" value="1"/>
</dbReference>
<keyword evidence="2" id="KW-0863">Zinc-finger</keyword>
<keyword evidence="1" id="KW-0064">Aspartyl protease</keyword>
<evidence type="ECO:0000256" key="3">
    <source>
        <dbReference type="SAM" id="MobiDB-lite"/>
    </source>
</evidence>
<dbReference type="Pfam" id="PF25597">
    <property type="entry name" value="SH3_retrovirus"/>
    <property type="match status" value="1"/>
</dbReference>
<evidence type="ECO:0000313" key="7">
    <source>
        <dbReference type="Proteomes" id="UP001227230"/>
    </source>
</evidence>
<dbReference type="CDD" id="cd09272">
    <property type="entry name" value="RNase_HI_RT_Ty1"/>
    <property type="match status" value="1"/>
</dbReference>
<feature type="domain" description="CCHC-type" evidence="4">
    <location>
        <begin position="262"/>
        <end position="277"/>
    </location>
</feature>
<keyword evidence="1" id="KW-0378">Hydrolase</keyword>
<feature type="domain" description="Integrase catalytic" evidence="5">
    <location>
        <begin position="506"/>
        <end position="670"/>
    </location>
</feature>
<evidence type="ECO:0008006" key="8">
    <source>
        <dbReference type="Google" id="ProtNLM"/>
    </source>
</evidence>
<dbReference type="Pfam" id="PF00665">
    <property type="entry name" value="rve"/>
    <property type="match status" value="1"/>
</dbReference>
<dbReference type="Pfam" id="PF07727">
    <property type="entry name" value="RVT_2"/>
    <property type="match status" value="1"/>
</dbReference>
<feature type="region of interest" description="Disordered" evidence="3">
    <location>
        <begin position="209"/>
        <end position="252"/>
    </location>
</feature>
<keyword evidence="1" id="KW-0645">Protease</keyword>
<evidence type="ECO:0000259" key="4">
    <source>
        <dbReference type="PROSITE" id="PS50158"/>
    </source>
</evidence>
<dbReference type="InterPro" id="IPR001584">
    <property type="entry name" value="Integrase_cat-core"/>
</dbReference>
<dbReference type="PANTHER" id="PTHR47592">
    <property type="entry name" value="PBF68 PROTEIN"/>
    <property type="match status" value="1"/>
</dbReference>
<organism evidence="6 7">
    <name type="scientific">Vitis vinifera</name>
    <name type="common">Grape</name>
    <dbReference type="NCBI Taxonomy" id="29760"/>
    <lineage>
        <taxon>Eukaryota</taxon>
        <taxon>Viridiplantae</taxon>
        <taxon>Streptophyta</taxon>
        <taxon>Embryophyta</taxon>
        <taxon>Tracheophyta</taxon>
        <taxon>Spermatophyta</taxon>
        <taxon>Magnoliopsida</taxon>
        <taxon>eudicotyledons</taxon>
        <taxon>Gunneridae</taxon>
        <taxon>Pentapetalae</taxon>
        <taxon>rosids</taxon>
        <taxon>Vitales</taxon>
        <taxon>Vitaceae</taxon>
        <taxon>Viteae</taxon>
        <taxon>Vitis</taxon>
    </lineage>
</organism>
<dbReference type="InterPro" id="IPR036875">
    <property type="entry name" value="Znf_CCHC_sf"/>
</dbReference>
<dbReference type="InterPro" id="IPR025724">
    <property type="entry name" value="GAG-pre-integrase_dom"/>
</dbReference>
<protein>
    <recommendedName>
        <fullName evidence="8">Retrovirus-related Pol polyprotein from transposon TNT 1-94</fullName>
    </recommendedName>
</protein>
<proteinExistence type="predicted"/>
<gene>
    <name evidence="6" type="ORF">VitviT2T_025073</name>
</gene>
<dbReference type="InterPro" id="IPR012337">
    <property type="entry name" value="RNaseH-like_sf"/>
</dbReference>